<keyword evidence="1" id="KW-0732">Signal</keyword>
<dbReference type="EMBL" id="NOZP01000154">
    <property type="protein sequence ID" value="OYD14505.1"/>
    <property type="molecule type" value="Genomic_DNA"/>
</dbReference>
<sequence>MKKAGAVVLCLVFSGLVSSVFADKLEPSVEFVHEDAKGKLDMIGEVAIVMTGNDPFINRIMEDVLAISLLAKGVKIAYPEETNFGKPRRESGTDPMEIAKSVGANVLVTGMAVTEPPGEFQFRTVRISIASLSLIDVPQDKTLIWVLYEPEKATTSSKISRSFAEMMVKSLK</sequence>
<accession>A0A235BSG5</accession>
<protein>
    <submittedName>
        <fullName evidence="2">Uncharacterized protein</fullName>
    </submittedName>
</protein>
<organism evidence="2 3">
    <name type="scientific">candidate division WOR-3 bacterium JGI_Cruoil_03_51_56</name>
    <dbReference type="NCBI Taxonomy" id="1973747"/>
    <lineage>
        <taxon>Bacteria</taxon>
        <taxon>Bacteria division WOR-3</taxon>
    </lineage>
</organism>
<proteinExistence type="predicted"/>
<feature type="signal peptide" evidence="1">
    <location>
        <begin position="1"/>
        <end position="22"/>
    </location>
</feature>
<name>A0A235BSG5_UNCW3</name>
<dbReference type="Proteomes" id="UP000215559">
    <property type="component" value="Unassembled WGS sequence"/>
</dbReference>
<reference evidence="2 3" key="1">
    <citation type="submission" date="2017-07" db="EMBL/GenBank/DDBJ databases">
        <title>Recovery of genomes from metagenomes via a dereplication, aggregation, and scoring strategy.</title>
        <authorList>
            <person name="Sieber C.M."/>
            <person name="Probst A.J."/>
            <person name="Sharrar A."/>
            <person name="Thomas B.C."/>
            <person name="Hess M."/>
            <person name="Tringe S.G."/>
            <person name="Banfield J.F."/>
        </authorList>
    </citation>
    <scope>NUCLEOTIDE SEQUENCE [LARGE SCALE GENOMIC DNA]</scope>
    <source>
        <strain evidence="2">JGI_Cruoil_03_51_56</strain>
    </source>
</reference>
<gene>
    <name evidence="2" type="ORF">CH330_08465</name>
</gene>
<comment type="caution">
    <text evidence="2">The sequence shown here is derived from an EMBL/GenBank/DDBJ whole genome shotgun (WGS) entry which is preliminary data.</text>
</comment>
<dbReference type="AlphaFoldDB" id="A0A235BSG5"/>
<feature type="chain" id="PRO_5012986075" evidence="1">
    <location>
        <begin position="23"/>
        <end position="172"/>
    </location>
</feature>
<evidence type="ECO:0000256" key="1">
    <source>
        <dbReference type="SAM" id="SignalP"/>
    </source>
</evidence>
<evidence type="ECO:0000313" key="2">
    <source>
        <dbReference type="EMBL" id="OYD14505.1"/>
    </source>
</evidence>
<evidence type="ECO:0000313" key="3">
    <source>
        <dbReference type="Proteomes" id="UP000215559"/>
    </source>
</evidence>